<dbReference type="GO" id="GO:0032993">
    <property type="term" value="C:protein-DNA complex"/>
    <property type="evidence" value="ECO:0007669"/>
    <property type="project" value="TreeGrafter"/>
</dbReference>
<dbReference type="Gene3D" id="1.10.10.10">
    <property type="entry name" value="Winged helix-like DNA-binding domain superfamily/Winged helix DNA-binding domain"/>
    <property type="match status" value="1"/>
</dbReference>
<dbReference type="SUPFAM" id="SSF53850">
    <property type="entry name" value="Periplasmic binding protein-like II"/>
    <property type="match status" value="1"/>
</dbReference>
<dbReference type="Gene3D" id="3.40.190.10">
    <property type="entry name" value="Periplasmic binding protein-like II"/>
    <property type="match status" value="2"/>
</dbReference>
<dbReference type="PANTHER" id="PTHR30346">
    <property type="entry name" value="TRANSCRIPTIONAL DUAL REGULATOR HCAR-RELATED"/>
    <property type="match status" value="1"/>
</dbReference>
<accession>A0A1W1H4A0</accession>
<evidence type="ECO:0000259" key="5">
    <source>
        <dbReference type="PROSITE" id="PS50931"/>
    </source>
</evidence>
<dbReference type="Pfam" id="PF03466">
    <property type="entry name" value="LysR_substrate"/>
    <property type="match status" value="1"/>
</dbReference>
<dbReference type="FunFam" id="1.10.10.10:FF:000001">
    <property type="entry name" value="LysR family transcriptional regulator"/>
    <property type="match status" value="1"/>
</dbReference>
<keyword evidence="2" id="KW-0805">Transcription regulation</keyword>
<name>A0A1W1H4A0_9GAMM</name>
<dbReference type="InterPro" id="IPR036388">
    <property type="entry name" value="WH-like_DNA-bd_sf"/>
</dbReference>
<protein>
    <submittedName>
        <fullName evidence="6">DNA-binding transcriptional regulator, LysR family</fullName>
    </submittedName>
</protein>
<dbReference type="PANTHER" id="PTHR30346:SF0">
    <property type="entry name" value="HCA OPERON TRANSCRIPTIONAL ACTIVATOR HCAR"/>
    <property type="match status" value="1"/>
</dbReference>
<sequence length="295" mass="32051">MIDLRLLRQFVAVAEELHFHRAAARLHMSQPPLTAAMRRLEDEVGAGLIVRGNRTLGLTAAGQTLLVEARATLQHAEQALQRTREAAAGQTGSLRVGYVGSALYGRLPALIRQFRHAFAQVQLHLHEATSRQQQQWLREGRIDLGILIPPIISAELHLQAFDHDRLAIALPRAHRLAARPQLDVAALVDEPFVSWPSAEGIGFHAQVLGLCTAAGFTPRVVQEAQGMHAVLSLVAVEAGVAIVPASMAGFRPEEIVYRPLDGGNAAFELQFCMRPESPAPVLQNFLAMAAQPVVS</sequence>
<evidence type="ECO:0000313" key="7">
    <source>
        <dbReference type="Proteomes" id="UP000191133"/>
    </source>
</evidence>
<evidence type="ECO:0000256" key="1">
    <source>
        <dbReference type="ARBA" id="ARBA00009437"/>
    </source>
</evidence>
<keyword evidence="3 6" id="KW-0238">DNA-binding</keyword>
<keyword evidence="4" id="KW-0804">Transcription</keyword>
<dbReference type="PROSITE" id="PS50931">
    <property type="entry name" value="HTH_LYSR"/>
    <property type="match status" value="1"/>
</dbReference>
<organism evidence="6 7">
    <name type="scientific">Stenotrophomonas indicatrix</name>
    <dbReference type="NCBI Taxonomy" id="2045451"/>
    <lineage>
        <taxon>Bacteria</taxon>
        <taxon>Pseudomonadati</taxon>
        <taxon>Pseudomonadota</taxon>
        <taxon>Gammaproteobacteria</taxon>
        <taxon>Lysobacterales</taxon>
        <taxon>Lysobacteraceae</taxon>
        <taxon>Stenotrophomonas</taxon>
    </lineage>
</organism>
<dbReference type="GO" id="GO:0003700">
    <property type="term" value="F:DNA-binding transcription factor activity"/>
    <property type="evidence" value="ECO:0007669"/>
    <property type="project" value="InterPro"/>
</dbReference>
<dbReference type="PRINTS" id="PR00039">
    <property type="entry name" value="HTHLYSR"/>
</dbReference>
<dbReference type="InterPro" id="IPR036390">
    <property type="entry name" value="WH_DNA-bd_sf"/>
</dbReference>
<feature type="domain" description="HTH lysR-type" evidence="5">
    <location>
        <begin position="2"/>
        <end position="59"/>
    </location>
</feature>
<dbReference type="InterPro" id="IPR000847">
    <property type="entry name" value="LysR_HTH_N"/>
</dbReference>
<dbReference type="GO" id="GO:0003677">
    <property type="term" value="F:DNA binding"/>
    <property type="evidence" value="ECO:0007669"/>
    <property type="project" value="UniProtKB-KW"/>
</dbReference>
<evidence type="ECO:0000256" key="4">
    <source>
        <dbReference type="ARBA" id="ARBA00023163"/>
    </source>
</evidence>
<dbReference type="SUPFAM" id="SSF46785">
    <property type="entry name" value="Winged helix' DNA-binding domain"/>
    <property type="match status" value="1"/>
</dbReference>
<reference evidence="7" key="1">
    <citation type="submission" date="2016-10" db="EMBL/GenBank/DDBJ databases">
        <authorList>
            <person name="Varghese N."/>
        </authorList>
    </citation>
    <scope>NUCLEOTIDE SEQUENCE [LARGE SCALE GENOMIC DNA]</scope>
    <source>
        <strain evidence="7">92MFCol6.1</strain>
    </source>
</reference>
<dbReference type="EMBL" id="FWEU01000008">
    <property type="protein sequence ID" value="SLM26427.1"/>
    <property type="molecule type" value="Genomic_DNA"/>
</dbReference>
<dbReference type="Proteomes" id="UP000191133">
    <property type="component" value="Unassembled WGS sequence"/>
</dbReference>
<proteinExistence type="inferred from homology"/>
<dbReference type="Pfam" id="PF00126">
    <property type="entry name" value="HTH_1"/>
    <property type="match status" value="1"/>
</dbReference>
<gene>
    <name evidence="6" type="ORF">SAMN04488690_4198</name>
</gene>
<evidence type="ECO:0000256" key="2">
    <source>
        <dbReference type="ARBA" id="ARBA00023015"/>
    </source>
</evidence>
<dbReference type="RefSeq" id="WP_080150832.1">
    <property type="nucleotide sequence ID" value="NZ_FWEU01000008.1"/>
</dbReference>
<evidence type="ECO:0000313" key="6">
    <source>
        <dbReference type="EMBL" id="SLM26427.1"/>
    </source>
</evidence>
<dbReference type="CDD" id="cd08414">
    <property type="entry name" value="PBP2_LTTR_aromatics_like"/>
    <property type="match status" value="1"/>
</dbReference>
<dbReference type="InterPro" id="IPR005119">
    <property type="entry name" value="LysR_subst-bd"/>
</dbReference>
<evidence type="ECO:0000256" key="3">
    <source>
        <dbReference type="ARBA" id="ARBA00023125"/>
    </source>
</evidence>
<dbReference type="AlphaFoldDB" id="A0A1W1H4A0"/>
<comment type="similarity">
    <text evidence="1">Belongs to the LysR transcriptional regulatory family.</text>
</comment>